<gene>
    <name evidence="1" type="ORF">ERS008667_01992</name>
</gene>
<name>A0A0T9Q4J7_9GAMM</name>
<dbReference type="AlphaFoldDB" id="A0A0T9Q4J7"/>
<reference evidence="1 2" key="1">
    <citation type="submission" date="2015-03" db="EMBL/GenBank/DDBJ databases">
        <authorList>
            <person name="Murphy D."/>
        </authorList>
    </citation>
    <scope>NUCLEOTIDE SEQUENCE [LARGE SCALE GENOMIC DNA]</scope>
    <source>
        <strain evidence="1 2">Y233</strain>
    </source>
</reference>
<dbReference type="Proteomes" id="UP000038204">
    <property type="component" value="Unassembled WGS sequence"/>
</dbReference>
<dbReference type="EMBL" id="CQBK01000012">
    <property type="protein sequence ID" value="CNH95423.1"/>
    <property type="molecule type" value="Genomic_DNA"/>
</dbReference>
<protein>
    <submittedName>
        <fullName evidence="1">Uncharacterized protein</fullName>
    </submittedName>
</protein>
<proteinExistence type="predicted"/>
<organism evidence="1 2">
    <name type="scientific">Yersinia similis</name>
    <dbReference type="NCBI Taxonomy" id="367190"/>
    <lineage>
        <taxon>Bacteria</taxon>
        <taxon>Pseudomonadati</taxon>
        <taxon>Pseudomonadota</taxon>
        <taxon>Gammaproteobacteria</taxon>
        <taxon>Enterobacterales</taxon>
        <taxon>Yersiniaceae</taxon>
        <taxon>Yersinia</taxon>
    </lineage>
</organism>
<evidence type="ECO:0000313" key="2">
    <source>
        <dbReference type="Proteomes" id="UP000038204"/>
    </source>
</evidence>
<sequence length="204" mass="21268">MYTDTAFSANQANFTGVHAPQMGDIHRHGWPRAAIGGFGVNVLMGGIHLIAPGGDTQFVGPDPGIHFDGAGDQVGMILTAAVHAGALNNNVPPLHIVTGELAVIKLRLTGRQGHTVGVDKTAALAGNARRVSDNYLCLAPRHLDIPVEFTGVAAVDFVENNAGLTPRQPRIAVDKTTELGLVDTVAVIEDHAAAINIKLAVNVT</sequence>
<evidence type="ECO:0000313" key="1">
    <source>
        <dbReference type="EMBL" id="CNH95423.1"/>
    </source>
</evidence>
<accession>A0A0T9Q4J7</accession>